<dbReference type="InterPro" id="IPR001433">
    <property type="entry name" value="OxRdtase_FAD/NAD-bd"/>
</dbReference>
<dbReference type="InterPro" id="IPR008254">
    <property type="entry name" value="Flavodoxin/NO_synth"/>
</dbReference>
<dbReference type="SUPFAM" id="SSF63380">
    <property type="entry name" value="Riboflavin synthase domain-like"/>
    <property type="match status" value="1"/>
</dbReference>
<dbReference type="RefSeq" id="WP_229730730.1">
    <property type="nucleotide sequence ID" value="NZ_BMCL01000001.1"/>
</dbReference>
<dbReference type="AlphaFoldDB" id="A0A1T5LKX2"/>
<feature type="domain" description="FAD-binding FR-type" evidence="7">
    <location>
        <begin position="234"/>
        <end position="402"/>
    </location>
</feature>
<dbReference type="Pfam" id="PF00175">
    <property type="entry name" value="NAD_binding_1"/>
    <property type="match status" value="1"/>
</dbReference>
<dbReference type="SUPFAM" id="SSF52218">
    <property type="entry name" value="Flavoproteins"/>
    <property type="match status" value="1"/>
</dbReference>
<keyword evidence="3" id="KW-0813">Transport</keyword>
<evidence type="ECO:0000313" key="9">
    <source>
        <dbReference type="Proteomes" id="UP000190341"/>
    </source>
</evidence>
<dbReference type="Gene3D" id="3.40.50.80">
    <property type="entry name" value="Nucleotide-binding domain of ferredoxin-NADP reductase (FNR) module"/>
    <property type="match status" value="1"/>
</dbReference>
<dbReference type="Proteomes" id="UP000190341">
    <property type="component" value="Unassembled WGS sequence"/>
</dbReference>
<dbReference type="Pfam" id="PF00258">
    <property type="entry name" value="Flavodoxin_1"/>
    <property type="match status" value="1"/>
</dbReference>
<evidence type="ECO:0000256" key="2">
    <source>
        <dbReference type="ARBA" id="ARBA00022643"/>
    </source>
</evidence>
<dbReference type="PRINTS" id="PR00369">
    <property type="entry name" value="FLAVODOXIN"/>
</dbReference>
<keyword evidence="5" id="KW-0472">Membrane</keyword>
<dbReference type="GO" id="GO:0010181">
    <property type="term" value="F:FMN binding"/>
    <property type="evidence" value="ECO:0007669"/>
    <property type="project" value="InterPro"/>
</dbReference>
<dbReference type="GO" id="GO:0005829">
    <property type="term" value="C:cytosol"/>
    <property type="evidence" value="ECO:0007669"/>
    <property type="project" value="TreeGrafter"/>
</dbReference>
<dbReference type="InterPro" id="IPR017938">
    <property type="entry name" value="Riboflavin_synthase-like_b-brl"/>
</dbReference>
<dbReference type="InterPro" id="IPR001709">
    <property type="entry name" value="Flavoprot_Pyr_Nucl_cyt_Rdtase"/>
</dbReference>
<evidence type="ECO:0000256" key="3">
    <source>
        <dbReference type="ARBA" id="ARBA00022982"/>
    </source>
</evidence>
<organism evidence="8 9">
    <name type="scientific">Pseudoxanthomonas indica</name>
    <dbReference type="NCBI Taxonomy" id="428993"/>
    <lineage>
        <taxon>Bacteria</taxon>
        <taxon>Pseudomonadati</taxon>
        <taxon>Pseudomonadota</taxon>
        <taxon>Gammaproteobacteria</taxon>
        <taxon>Lysobacterales</taxon>
        <taxon>Lysobacteraceae</taxon>
        <taxon>Pseudoxanthomonas</taxon>
    </lineage>
</organism>
<evidence type="ECO:0000259" key="7">
    <source>
        <dbReference type="PROSITE" id="PS51384"/>
    </source>
</evidence>
<dbReference type="PANTHER" id="PTHR19384">
    <property type="entry name" value="NITRIC OXIDE SYNTHASE-RELATED"/>
    <property type="match status" value="1"/>
</dbReference>
<dbReference type="STRING" id="428993.SAMN06296058_2692"/>
<dbReference type="EC" id="1.6.2.4" evidence="4"/>
<dbReference type="GO" id="GO:0050660">
    <property type="term" value="F:flavin adenine dinucleotide binding"/>
    <property type="evidence" value="ECO:0007669"/>
    <property type="project" value="TreeGrafter"/>
</dbReference>
<dbReference type="Gene3D" id="3.40.50.360">
    <property type="match status" value="1"/>
</dbReference>
<dbReference type="GO" id="GO:0003958">
    <property type="term" value="F:NADPH-hemoprotein reductase activity"/>
    <property type="evidence" value="ECO:0007669"/>
    <property type="project" value="UniProtKB-EC"/>
</dbReference>
<keyword evidence="1" id="KW-0285">Flavoprotein</keyword>
<dbReference type="SUPFAM" id="SSF52343">
    <property type="entry name" value="Ferredoxin reductase-like, C-terminal NADP-linked domain"/>
    <property type="match status" value="1"/>
</dbReference>
<evidence type="ECO:0000256" key="1">
    <source>
        <dbReference type="ARBA" id="ARBA00022630"/>
    </source>
</evidence>
<dbReference type="PROSITE" id="PS50902">
    <property type="entry name" value="FLAVODOXIN_LIKE"/>
    <property type="match status" value="1"/>
</dbReference>
<evidence type="ECO:0000256" key="4">
    <source>
        <dbReference type="ARBA" id="ARBA00023797"/>
    </source>
</evidence>
<keyword evidence="3" id="KW-0249">Electron transport</keyword>
<dbReference type="PROSITE" id="PS51384">
    <property type="entry name" value="FAD_FR"/>
    <property type="match status" value="1"/>
</dbReference>
<keyword evidence="2" id="KW-0288">FMN</keyword>
<dbReference type="PRINTS" id="PR00371">
    <property type="entry name" value="FPNCR"/>
</dbReference>
<sequence>MSTGADSRSPWRSWLGNAAVLLALLLLGATMATWQSSPWWLAMPRQEAWLTAGASLFAYVGFFAWMLRRHAPGATAALANENGVRIVHASQTGFADLLATRSADSLRAAGFPVSVQPIESLRLQDLQQGRVLFVVSTTGEGDPPDMALRFVRDVMAQSPDLSRLQYAVLALGDREYQHFCHFGRQLDEWLRQQGARALFDRVEVDNADESALRHWQHHLGQLVGATELPDWDLPRYQRWTLVERHLLNPGSVGGAAFHLRLRPPADANVSWQSGDIAEIGPRHPDADVLAWLATLGWDGDQQVEWQSTTHTLASVLAQAHLPALDTLCGRAPVDSVDELTPLPHREYSIASIAQDGLLDLVVRKMHRADGRPGLGSGWLCLHAPVDSEIALRIRSNTQFHLPDQDLPLILIGNGTGIAGLRAHLKARALRGQARNWLLFGERQRAHDFLFEQGIQAWQEAGVLTRVDLAFSRDQVQRYYVQDALRAAAGELRAWVEDGAAIYVCGSLEGMAPGVDAALQEVLGAAALDALRMAGRYRRDVY</sequence>
<gene>
    <name evidence="8" type="ORF">SAMN06296058_2692</name>
</gene>
<dbReference type="PANTHER" id="PTHR19384:SF17">
    <property type="entry name" value="NADPH--CYTOCHROME P450 REDUCTASE"/>
    <property type="match status" value="1"/>
</dbReference>
<feature type="domain" description="Flavodoxin-like" evidence="6">
    <location>
        <begin position="84"/>
        <end position="220"/>
    </location>
</feature>
<proteinExistence type="predicted"/>
<evidence type="ECO:0000256" key="5">
    <source>
        <dbReference type="SAM" id="Phobius"/>
    </source>
</evidence>
<accession>A0A1T5LKX2</accession>
<evidence type="ECO:0000313" key="8">
    <source>
        <dbReference type="EMBL" id="SKC76651.1"/>
    </source>
</evidence>
<keyword evidence="5" id="KW-0812">Transmembrane</keyword>
<dbReference type="InterPro" id="IPR017927">
    <property type="entry name" value="FAD-bd_FR_type"/>
</dbReference>
<reference evidence="8 9" key="1">
    <citation type="submission" date="2017-02" db="EMBL/GenBank/DDBJ databases">
        <authorList>
            <person name="Peterson S.W."/>
        </authorList>
    </citation>
    <scope>NUCLEOTIDE SEQUENCE [LARGE SCALE GENOMIC DNA]</scope>
    <source>
        <strain evidence="8 9">P15</strain>
    </source>
</reference>
<name>A0A1T5LKX2_9GAMM</name>
<dbReference type="InterPro" id="IPR039261">
    <property type="entry name" value="FNR_nucleotide-bd"/>
</dbReference>
<feature type="transmembrane region" description="Helical" evidence="5">
    <location>
        <begin position="48"/>
        <end position="67"/>
    </location>
</feature>
<dbReference type="InterPro" id="IPR001094">
    <property type="entry name" value="Flavdoxin-like"/>
</dbReference>
<dbReference type="CDD" id="cd06200">
    <property type="entry name" value="SiR_like1"/>
    <property type="match status" value="1"/>
</dbReference>
<dbReference type="InterPro" id="IPR029039">
    <property type="entry name" value="Flavoprotein-like_sf"/>
</dbReference>
<protein>
    <recommendedName>
        <fullName evidence="4">NADPH--hemoprotein reductase</fullName>
        <ecNumber evidence="4">1.6.2.4</ecNumber>
    </recommendedName>
</protein>
<keyword evidence="9" id="KW-1185">Reference proteome</keyword>
<evidence type="ECO:0000259" key="6">
    <source>
        <dbReference type="PROSITE" id="PS50902"/>
    </source>
</evidence>
<keyword evidence="5" id="KW-1133">Transmembrane helix</keyword>
<dbReference type="EMBL" id="FUZV01000002">
    <property type="protein sequence ID" value="SKC76651.1"/>
    <property type="molecule type" value="Genomic_DNA"/>
</dbReference>